<keyword evidence="10" id="KW-0430">Lectin</keyword>
<evidence type="ECO:0000256" key="6">
    <source>
        <dbReference type="ARBA" id="ARBA00022475"/>
    </source>
</evidence>
<keyword evidence="12 16" id="KW-0067">ATP-binding</keyword>
<dbReference type="PROSITE" id="PS50011">
    <property type="entry name" value="PROTEIN_KINASE_DOM"/>
    <property type="match status" value="1"/>
</dbReference>
<dbReference type="AlphaFoldDB" id="A0AAV5C199"/>
<reference evidence="18" key="2">
    <citation type="submission" date="2021-12" db="EMBL/GenBank/DDBJ databases">
        <title>Resequencing data analysis of finger millet.</title>
        <authorList>
            <person name="Hatakeyama M."/>
            <person name="Aluri S."/>
            <person name="Balachadran M.T."/>
            <person name="Sivarajan S.R."/>
            <person name="Poveda L."/>
            <person name="Shimizu-Inatsugi R."/>
            <person name="Schlapbach R."/>
            <person name="Sreeman S.M."/>
            <person name="Shimizu K.K."/>
        </authorList>
    </citation>
    <scope>NUCLEOTIDE SEQUENCE</scope>
</reference>
<dbReference type="Pfam" id="PF00139">
    <property type="entry name" value="Lectin_legB"/>
    <property type="match status" value="1"/>
</dbReference>
<comment type="similarity">
    <text evidence="4">In the C-terminal section; belongs to the protein kinase superfamily. Ser/Thr protein kinase family.</text>
</comment>
<evidence type="ECO:0000256" key="10">
    <source>
        <dbReference type="ARBA" id="ARBA00022734"/>
    </source>
</evidence>
<dbReference type="InterPro" id="IPR000719">
    <property type="entry name" value="Prot_kinase_dom"/>
</dbReference>
<evidence type="ECO:0000256" key="9">
    <source>
        <dbReference type="ARBA" id="ARBA00022729"/>
    </source>
</evidence>
<accession>A0AAV5C199</accession>
<evidence type="ECO:0000256" key="13">
    <source>
        <dbReference type="ARBA" id="ARBA00022989"/>
    </source>
</evidence>
<keyword evidence="11 16" id="KW-0547">Nucleotide-binding</keyword>
<protein>
    <recommendedName>
        <fullName evidence="5">non-specific serine/threonine protein kinase</fullName>
        <ecNumber evidence="5">2.7.11.1</ecNumber>
    </recommendedName>
</protein>
<keyword evidence="7" id="KW-0418">Kinase</keyword>
<dbReference type="Proteomes" id="UP001054889">
    <property type="component" value="Unassembled WGS sequence"/>
</dbReference>
<evidence type="ECO:0000256" key="12">
    <source>
        <dbReference type="ARBA" id="ARBA00022840"/>
    </source>
</evidence>
<dbReference type="InterPro" id="IPR017441">
    <property type="entry name" value="Protein_kinase_ATP_BS"/>
</dbReference>
<evidence type="ECO:0000256" key="11">
    <source>
        <dbReference type="ARBA" id="ARBA00022741"/>
    </source>
</evidence>
<reference evidence="18" key="1">
    <citation type="journal article" date="2018" name="DNA Res.">
        <title>Multiple hybrid de novo genome assembly of finger millet, an orphan allotetraploid crop.</title>
        <authorList>
            <person name="Hatakeyama M."/>
            <person name="Aluri S."/>
            <person name="Balachadran M.T."/>
            <person name="Sivarajan S.R."/>
            <person name="Patrignani A."/>
            <person name="Gruter S."/>
            <person name="Poveda L."/>
            <person name="Shimizu-Inatsugi R."/>
            <person name="Baeten J."/>
            <person name="Francoijs K.J."/>
            <person name="Nataraja K.N."/>
            <person name="Reddy Y.A.N."/>
            <person name="Phadnis S."/>
            <person name="Ravikumar R.L."/>
            <person name="Schlapbach R."/>
            <person name="Sreeman S.M."/>
            <person name="Shimizu K.K."/>
        </authorList>
    </citation>
    <scope>NUCLEOTIDE SEQUENCE</scope>
</reference>
<dbReference type="PROSITE" id="PS00107">
    <property type="entry name" value="PROTEIN_KINASE_ATP"/>
    <property type="match status" value="1"/>
</dbReference>
<evidence type="ECO:0000256" key="16">
    <source>
        <dbReference type="PROSITE-ProRule" id="PRU10141"/>
    </source>
</evidence>
<evidence type="ECO:0000256" key="2">
    <source>
        <dbReference type="ARBA" id="ARBA00004479"/>
    </source>
</evidence>
<evidence type="ECO:0000256" key="14">
    <source>
        <dbReference type="ARBA" id="ARBA00023136"/>
    </source>
</evidence>
<dbReference type="GO" id="GO:0006952">
    <property type="term" value="P:defense response"/>
    <property type="evidence" value="ECO:0007669"/>
    <property type="project" value="UniProtKB-ARBA"/>
</dbReference>
<dbReference type="Gene3D" id="2.60.120.200">
    <property type="match status" value="1"/>
</dbReference>
<evidence type="ECO:0000259" key="17">
    <source>
        <dbReference type="PROSITE" id="PS50011"/>
    </source>
</evidence>
<dbReference type="Pfam" id="PF07714">
    <property type="entry name" value="PK_Tyr_Ser-Thr"/>
    <property type="match status" value="1"/>
</dbReference>
<feature type="domain" description="Protein kinase" evidence="17">
    <location>
        <begin position="180"/>
        <end position="267"/>
    </location>
</feature>
<dbReference type="InterPro" id="IPR001245">
    <property type="entry name" value="Ser-Thr/Tyr_kinase_cat_dom"/>
</dbReference>
<keyword evidence="19" id="KW-1185">Reference proteome</keyword>
<dbReference type="PROSITE" id="PS00307">
    <property type="entry name" value="LECTIN_LEGUME_BETA"/>
    <property type="match status" value="1"/>
</dbReference>
<evidence type="ECO:0000256" key="3">
    <source>
        <dbReference type="ARBA" id="ARBA00008536"/>
    </source>
</evidence>
<evidence type="ECO:0000256" key="5">
    <source>
        <dbReference type="ARBA" id="ARBA00012513"/>
    </source>
</evidence>
<dbReference type="SUPFAM" id="SSF49899">
    <property type="entry name" value="Concanavalin A-like lectins/glucanases"/>
    <property type="match status" value="1"/>
</dbReference>
<keyword evidence="8" id="KW-0812">Transmembrane</keyword>
<gene>
    <name evidence="18" type="primary">ga08447</name>
    <name evidence="18" type="ORF">PR202_ga08447</name>
</gene>
<dbReference type="GO" id="GO:0051707">
    <property type="term" value="P:response to other organism"/>
    <property type="evidence" value="ECO:0007669"/>
    <property type="project" value="UniProtKB-ARBA"/>
</dbReference>
<dbReference type="EC" id="2.7.11.1" evidence="5"/>
<dbReference type="SUPFAM" id="SSF56112">
    <property type="entry name" value="Protein kinase-like (PK-like)"/>
    <property type="match status" value="1"/>
</dbReference>
<keyword evidence="7" id="KW-0808">Transferase</keyword>
<organism evidence="18 19">
    <name type="scientific">Eleusine coracana subsp. coracana</name>
    <dbReference type="NCBI Taxonomy" id="191504"/>
    <lineage>
        <taxon>Eukaryota</taxon>
        <taxon>Viridiplantae</taxon>
        <taxon>Streptophyta</taxon>
        <taxon>Embryophyta</taxon>
        <taxon>Tracheophyta</taxon>
        <taxon>Spermatophyta</taxon>
        <taxon>Magnoliopsida</taxon>
        <taxon>Liliopsida</taxon>
        <taxon>Poales</taxon>
        <taxon>Poaceae</taxon>
        <taxon>PACMAD clade</taxon>
        <taxon>Chloridoideae</taxon>
        <taxon>Cynodonteae</taxon>
        <taxon>Eleusininae</taxon>
        <taxon>Eleusine</taxon>
    </lineage>
</organism>
<sequence length="267" mass="28725">MPPDSGSMFLGLFPSQSIGSLPQTVGVEFDTCRNDGWDPPNITDHTGININSIISKSYTALPNMGLYGTMSANITYDGGSGMMKASLGLADGSSYGVEMPVDFMDAGVPQYANVGFSAATGVLTESHELLSCASVAGLVAAAALLWVIFERRRRSSIVEIELQVAKKFSYHELSTATGNFSEDGLLGAGAFGQVYKGELRDPRMPLVAVKRLTRMLDQTRREQDYVTEITTLGQLSHRNLIKLVGWCDGGGDNKLLLVYELVTNGKP</sequence>
<dbReference type="InterPro" id="IPR011009">
    <property type="entry name" value="Kinase-like_dom_sf"/>
</dbReference>
<evidence type="ECO:0000256" key="1">
    <source>
        <dbReference type="ARBA" id="ARBA00004236"/>
    </source>
</evidence>
<dbReference type="InterPro" id="IPR050528">
    <property type="entry name" value="L-type_Lectin-RKs"/>
</dbReference>
<evidence type="ECO:0000256" key="8">
    <source>
        <dbReference type="ARBA" id="ARBA00022692"/>
    </source>
</evidence>
<keyword evidence="14" id="KW-0472">Membrane</keyword>
<comment type="caution">
    <text evidence="18">The sequence shown here is derived from an EMBL/GenBank/DDBJ whole genome shotgun (WGS) entry which is preliminary data.</text>
</comment>
<feature type="binding site" evidence="16">
    <location>
        <position position="210"/>
    </location>
    <ligand>
        <name>ATP</name>
        <dbReference type="ChEBI" id="CHEBI:30616"/>
    </ligand>
</feature>
<dbReference type="GO" id="GO:0005886">
    <property type="term" value="C:plasma membrane"/>
    <property type="evidence" value="ECO:0007669"/>
    <property type="project" value="UniProtKB-SubCell"/>
</dbReference>
<name>A0AAV5C199_ELECO</name>
<keyword evidence="13" id="KW-1133">Transmembrane helix</keyword>
<dbReference type="EMBL" id="BQKI01000004">
    <property type="protein sequence ID" value="GJM92021.1"/>
    <property type="molecule type" value="Genomic_DNA"/>
</dbReference>
<keyword evidence="9" id="KW-0732">Signal</keyword>
<dbReference type="Gene3D" id="3.30.200.20">
    <property type="entry name" value="Phosphorylase Kinase, domain 1"/>
    <property type="match status" value="1"/>
</dbReference>
<evidence type="ECO:0000256" key="4">
    <source>
        <dbReference type="ARBA" id="ARBA00010217"/>
    </source>
</evidence>
<dbReference type="PANTHER" id="PTHR27007">
    <property type="match status" value="1"/>
</dbReference>
<evidence type="ECO:0000313" key="18">
    <source>
        <dbReference type="EMBL" id="GJM92021.1"/>
    </source>
</evidence>
<evidence type="ECO:0000256" key="15">
    <source>
        <dbReference type="ARBA" id="ARBA00023180"/>
    </source>
</evidence>
<dbReference type="InterPro" id="IPR019825">
    <property type="entry name" value="Lectin_legB_Mn/Ca_BS"/>
</dbReference>
<dbReference type="InterPro" id="IPR013320">
    <property type="entry name" value="ConA-like_dom_sf"/>
</dbReference>
<dbReference type="GO" id="GO:0004674">
    <property type="term" value="F:protein serine/threonine kinase activity"/>
    <property type="evidence" value="ECO:0007669"/>
    <property type="project" value="UniProtKB-KW"/>
</dbReference>
<comment type="similarity">
    <text evidence="3">In the N-terminal section; belongs to the leguminous lectin family.</text>
</comment>
<evidence type="ECO:0000256" key="7">
    <source>
        <dbReference type="ARBA" id="ARBA00022527"/>
    </source>
</evidence>
<evidence type="ECO:0000313" key="19">
    <source>
        <dbReference type="Proteomes" id="UP001054889"/>
    </source>
</evidence>
<dbReference type="GO" id="GO:0005524">
    <property type="term" value="F:ATP binding"/>
    <property type="evidence" value="ECO:0007669"/>
    <property type="project" value="UniProtKB-UniRule"/>
</dbReference>
<comment type="subcellular location">
    <subcellularLocation>
        <location evidence="1">Cell membrane</location>
    </subcellularLocation>
    <subcellularLocation>
        <location evidence="2">Membrane</location>
        <topology evidence="2">Single-pass type I membrane protein</topology>
    </subcellularLocation>
</comment>
<proteinExistence type="inferred from homology"/>
<dbReference type="GO" id="GO:0030246">
    <property type="term" value="F:carbohydrate binding"/>
    <property type="evidence" value="ECO:0007669"/>
    <property type="project" value="UniProtKB-KW"/>
</dbReference>
<keyword evidence="6" id="KW-1003">Cell membrane</keyword>
<dbReference type="InterPro" id="IPR001220">
    <property type="entry name" value="Legume_lectin_dom"/>
</dbReference>
<keyword evidence="7" id="KW-0723">Serine/threonine-protein kinase</keyword>
<keyword evidence="15" id="KW-0325">Glycoprotein</keyword>